<dbReference type="Pfam" id="PF03668">
    <property type="entry name" value="RapZ-like_N"/>
    <property type="match status" value="1"/>
</dbReference>
<organism evidence="7 8">
    <name type="scientific">Entomobacter blattae</name>
    <dbReference type="NCBI Taxonomy" id="2762277"/>
    <lineage>
        <taxon>Bacteria</taxon>
        <taxon>Pseudomonadati</taxon>
        <taxon>Pseudomonadota</taxon>
        <taxon>Alphaproteobacteria</taxon>
        <taxon>Acetobacterales</taxon>
        <taxon>Acetobacteraceae</taxon>
        <taxon>Entomobacter</taxon>
    </lineage>
</organism>
<dbReference type="InterPro" id="IPR027417">
    <property type="entry name" value="P-loop_NTPase"/>
</dbReference>
<dbReference type="InterPro" id="IPR053930">
    <property type="entry name" value="RapZ-like_N"/>
</dbReference>
<evidence type="ECO:0000256" key="2">
    <source>
        <dbReference type="ARBA" id="ARBA00022840"/>
    </source>
</evidence>
<feature type="domain" description="RapZ-like N-terminal" evidence="5">
    <location>
        <begin position="19"/>
        <end position="166"/>
    </location>
</feature>
<evidence type="ECO:0000256" key="3">
    <source>
        <dbReference type="ARBA" id="ARBA00023134"/>
    </source>
</evidence>
<dbReference type="SUPFAM" id="SSF52540">
    <property type="entry name" value="P-loop containing nucleoside triphosphate hydrolases"/>
    <property type="match status" value="1"/>
</dbReference>
<dbReference type="HAMAP" id="MF_00636">
    <property type="entry name" value="RapZ_like"/>
    <property type="match status" value="1"/>
</dbReference>
<keyword evidence="8" id="KW-1185">Reference proteome</keyword>
<evidence type="ECO:0000313" key="8">
    <source>
        <dbReference type="Proteomes" id="UP000516349"/>
    </source>
</evidence>
<dbReference type="AlphaFoldDB" id="A0A7H1NPS2"/>
<reference evidence="7 8" key="1">
    <citation type="submission" date="2020-08" db="EMBL/GenBank/DDBJ databases">
        <title>Complete genome sequence of Entomobacter blattae G55GP.</title>
        <authorList>
            <person name="Poehlein A."/>
            <person name="Guzman J."/>
            <person name="Daniel R."/>
            <person name="Vilcinskas A."/>
        </authorList>
    </citation>
    <scope>NUCLEOTIDE SEQUENCE [LARGE SCALE GENOMIC DNA]</scope>
    <source>
        <strain evidence="7 8">G55GP</strain>
    </source>
</reference>
<dbReference type="PANTHER" id="PTHR30448:SF0">
    <property type="entry name" value="RNASE ADAPTER PROTEIN RAPZ"/>
    <property type="match status" value="1"/>
</dbReference>
<name>A0A7H1NPS2_9PROT</name>
<sequence>MGLYMVGLTSKILRNTRHILIVTGLSGAGKSSILRILEDIGFEVVDNAPLSLLESMILSSERSMAVGVDVRTSGFNAEHLLALIHTLRMNPQLAVELVYATAEEAVLLRRFTATRRRHPLADHGSVTVTEGIEAETQQLLPLREAAEVVIDTSDLPPPELRLLIEGRYEHRFKNEQKGLTVSFMSFAFPAGLPREADMVFDARFLKNPYYDADLSEKTGLDSDVVAYIKKDLDYEQFINQVEGLLKLVLPRFVTEGKKYATIAVGCSGGRHRSVSIVEDLARRFSQDHKESTPFLGEPIYINIMHRELARKGKGGWRTLSP</sequence>
<keyword evidence="2 4" id="KW-0067">ATP-binding</keyword>
<dbReference type="InterPro" id="IPR053931">
    <property type="entry name" value="RapZ_C"/>
</dbReference>
<dbReference type="NCBIfam" id="NF003828">
    <property type="entry name" value="PRK05416.1"/>
    <property type="match status" value="1"/>
</dbReference>
<dbReference type="KEGG" id="ebla:JGUZn3_05360"/>
<keyword evidence="1 4" id="KW-0547">Nucleotide-binding</keyword>
<dbReference type="InterPro" id="IPR005337">
    <property type="entry name" value="RapZ-like"/>
</dbReference>
<dbReference type="Proteomes" id="UP000516349">
    <property type="component" value="Chromosome"/>
</dbReference>
<dbReference type="GO" id="GO:0005525">
    <property type="term" value="F:GTP binding"/>
    <property type="evidence" value="ECO:0007669"/>
    <property type="project" value="UniProtKB-UniRule"/>
</dbReference>
<evidence type="ECO:0000259" key="6">
    <source>
        <dbReference type="Pfam" id="PF22740"/>
    </source>
</evidence>
<dbReference type="GO" id="GO:0005524">
    <property type="term" value="F:ATP binding"/>
    <property type="evidence" value="ECO:0007669"/>
    <property type="project" value="UniProtKB-UniRule"/>
</dbReference>
<dbReference type="EMBL" id="CP060244">
    <property type="protein sequence ID" value="QNT77782.1"/>
    <property type="molecule type" value="Genomic_DNA"/>
</dbReference>
<evidence type="ECO:0000259" key="5">
    <source>
        <dbReference type="Pfam" id="PF03668"/>
    </source>
</evidence>
<accession>A0A7H1NPS2</accession>
<evidence type="ECO:0000256" key="4">
    <source>
        <dbReference type="HAMAP-Rule" id="MF_00636"/>
    </source>
</evidence>
<proteinExistence type="inferred from homology"/>
<protein>
    <submittedName>
        <fullName evidence="7">Nucleotide-binding protein</fullName>
    </submittedName>
</protein>
<dbReference type="Pfam" id="PF22740">
    <property type="entry name" value="PapZ_C"/>
    <property type="match status" value="1"/>
</dbReference>
<dbReference type="PIRSF" id="PIRSF005052">
    <property type="entry name" value="P-loopkin"/>
    <property type="match status" value="1"/>
</dbReference>
<dbReference type="PANTHER" id="PTHR30448">
    <property type="entry name" value="RNASE ADAPTER PROTEIN RAPZ"/>
    <property type="match status" value="1"/>
</dbReference>
<evidence type="ECO:0000256" key="1">
    <source>
        <dbReference type="ARBA" id="ARBA00022741"/>
    </source>
</evidence>
<keyword evidence="3 4" id="KW-0342">GTP-binding</keyword>
<feature type="domain" description="RapZ C-terminal" evidence="6">
    <location>
        <begin position="180"/>
        <end position="288"/>
    </location>
</feature>
<feature type="binding site" evidence="4">
    <location>
        <begin position="69"/>
        <end position="72"/>
    </location>
    <ligand>
        <name>GTP</name>
        <dbReference type="ChEBI" id="CHEBI:37565"/>
    </ligand>
</feature>
<evidence type="ECO:0000313" key="7">
    <source>
        <dbReference type="EMBL" id="QNT77782.1"/>
    </source>
</evidence>
<gene>
    <name evidence="7" type="ORF">JGUZn3_05360</name>
</gene>
<feature type="binding site" evidence="4">
    <location>
        <begin position="24"/>
        <end position="31"/>
    </location>
    <ligand>
        <name>ATP</name>
        <dbReference type="ChEBI" id="CHEBI:30616"/>
    </ligand>
</feature>